<evidence type="ECO:0000256" key="4">
    <source>
        <dbReference type="PROSITE-ProRule" id="PRU01100"/>
    </source>
</evidence>
<evidence type="ECO:0000259" key="6">
    <source>
        <dbReference type="PROSITE" id="PS51764"/>
    </source>
</evidence>
<feature type="active site" description="Proton donor" evidence="4">
    <location>
        <position position="289"/>
    </location>
</feature>
<dbReference type="Proteomes" id="UP001152519">
    <property type="component" value="Unassembled WGS sequence"/>
</dbReference>
<evidence type="ECO:0000313" key="7">
    <source>
        <dbReference type="EMBL" id="CAG6391173.1"/>
    </source>
</evidence>
<keyword evidence="2 4" id="KW-0378">Hydrolase</keyword>
<gene>
    <name evidence="7" type="ORF">SCOCK_1090001</name>
</gene>
<dbReference type="EC" id="3.2.1.78" evidence="7"/>
<dbReference type="PANTHER" id="PTHR40079">
    <property type="entry name" value="MANNAN ENDO-1,4-BETA-MANNOSIDASE E-RELATED"/>
    <property type="match status" value="1"/>
</dbReference>
<feature type="domain" description="GH26" evidence="6">
    <location>
        <begin position="45"/>
        <end position="452"/>
    </location>
</feature>
<dbReference type="EMBL" id="CAJSLV010000012">
    <property type="protein sequence ID" value="CAG6391173.1"/>
    <property type="molecule type" value="Genomic_DNA"/>
</dbReference>
<reference evidence="7" key="1">
    <citation type="submission" date="2021-05" db="EMBL/GenBank/DDBJ databases">
        <authorList>
            <person name="Arsene-Ploetze F."/>
        </authorList>
    </citation>
    <scope>NUCLEOTIDE SEQUENCE</scope>
    <source>
        <strain evidence="7">DSM 42138</strain>
    </source>
</reference>
<dbReference type="Gene3D" id="3.20.20.80">
    <property type="entry name" value="Glycosidases"/>
    <property type="match status" value="1"/>
</dbReference>
<keyword evidence="3 4" id="KW-0326">Glycosidase</keyword>
<sequence>MRRRTFLTASATATLAAKAPSASASAAAAPPITPTLTARDPQASRNAQAAYAFLVASENAARAGNRPMTIIGQHVEAQNELYNPQYGDAGGATYVGYYYKKAQAITGRLPGFVEIDLGPGYGSSNGWGTFTPRSYNQNLGLPSGQKQWQYADDAVDLAFGIWKGLPRAADGTYNYSGTMVGADGRISEVANGGAAAGMVGVSFHQPYPGSSLKDFSQVLTQVAGRRPGGVEYYPPATISTDQAWFDLVVDWAADTPQYRALLADLEILAADLSYFAAYDIPVLLRPYHEMNGPWFWWGGKTPATYKELWSITYDYLVTAKGLHNLIFVWSPSAWTPNGTNVPWDYYPGADRVDIVAVDDYNAKYGAAVSTPENQDFTNIYYKGLADYAKPRMLAETGNVPITAPTDAAPATNALTASPWVIWSIWGDRLTASNSNTDVKATYYATSQVWTGGSGTGYGQNFNWGSIHAH</sequence>
<dbReference type="AlphaFoldDB" id="A0A9W4DK43"/>
<dbReference type="GO" id="GO:0016985">
    <property type="term" value="F:mannan endo-1,4-beta-mannosidase activity"/>
    <property type="evidence" value="ECO:0007669"/>
    <property type="project" value="UniProtKB-EC"/>
</dbReference>
<proteinExistence type="inferred from homology"/>
<dbReference type="PANTHER" id="PTHR40079:SF4">
    <property type="entry name" value="GH26 DOMAIN-CONTAINING PROTEIN-RELATED"/>
    <property type="match status" value="1"/>
</dbReference>
<dbReference type="InterPro" id="IPR006311">
    <property type="entry name" value="TAT_signal"/>
</dbReference>
<accession>A0A9W4DK43</accession>
<dbReference type="GO" id="GO:0006080">
    <property type="term" value="P:substituted mannan metabolic process"/>
    <property type="evidence" value="ECO:0007669"/>
    <property type="project" value="InterPro"/>
</dbReference>
<dbReference type="InterPro" id="IPR017853">
    <property type="entry name" value="GH"/>
</dbReference>
<protein>
    <submittedName>
        <fullName evidence="7">Mannan endo-1,4-beta-mannosidase</fullName>
        <ecNumber evidence="7">3.2.1.78</ecNumber>
    </submittedName>
</protein>
<feature type="chain" id="PRO_5040909805" evidence="5">
    <location>
        <begin position="25"/>
        <end position="469"/>
    </location>
</feature>
<feature type="active site" description="Nucleophile" evidence="4">
    <location>
        <position position="395"/>
    </location>
</feature>
<evidence type="ECO:0000256" key="2">
    <source>
        <dbReference type="ARBA" id="ARBA00022801"/>
    </source>
</evidence>
<dbReference type="PRINTS" id="PR00739">
    <property type="entry name" value="GLHYDRLASE26"/>
</dbReference>
<dbReference type="InterPro" id="IPR000805">
    <property type="entry name" value="Glyco_hydro_26"/>
</dbReference>
<evidence type="ECO:0000313" key="8">
    <source>
        <dbReference type="Proteomes" id="UP001152519"/>
    </source>
</evidence>
<keyword evidence="8" id="KW-1185">Reference proteome</keyword>
<comment type="caution">
    <text evidence="7">The sequence shown here is derived from an EMBL/GenBank/DDBJ whole genome shotgun (WGS) entry which is preliminary data.</text>
</comment>
<comment type="similarity">
    <text evidence="1 4">Belongs to the glycosyl hydrolase 26 family.</text>
</comment>
<dbReference type="Pfam" id="PF02156">
    <property type="entry name" value="Glyco_hydro_26"/>
    <property type="match status" value="1"/>
</dbReference>
<name>A0A9W4DK43_9ACTN</name>
<dbReference type="PROSITE" id="PS51318">
    <property type="entry name" value="TAT"/>
    <property type="match status" value="1"/>
</dbReference>
<dbReference type="RefSeq" id="WP_251484628.1">
    <property type="nucleotide sequence ID" value="NZ_CAJSLV010000012.1"/>
</dbReference>
<dbReference type="SUPFAM" id="SSF51445">
    <property type="entry name" value="(Trans)glycosidases"/>
    <property type="match status" value="1"/>
</dbReference>
<dbReference type="InterPro" id="IPR022790">
    <property type="entry name" value="GH26_dom"/>
</dbReference>
<evidence type="ECO:0000256" key="1">
    <source>
        <dbReference type="ARBA" id="ARBA00007754"/>
    </source>
</evidence>
<feature type="signal peptide" evidence="5">
    <location>
        <begin position="1"/>
        <end position="24"/>
    </location>
</feature>
<evidence type="ECO:0000256" key="3">
    <source>
        <dbReference type="ARBA" id="ARBA00023295"/>
    </source>
</evidence>
<keyword evidence="5" id="KW-0732">Signal</keyword>
<dbReference type="PROSITE" id="PS51764">
    <property type="entry name" value="GH26"/>
    <property type="match status" value="1"/>
</dbReference>
<organism evidence="7 8">
    <name type="scientific">Actinacidiphila cocklensis</name>
    <dbReference type="NCBI Taxonomy" id="887465"/>
    <lineage>
        <taxon>Bacteria</taxon>
        <taxon>Bacillati</taxon>
        <taxon>Actinomycetota</taxon>
        <taxon>Actinomycetes</taxon>
        <taxon>Kitasatosporales</taxon>
        <taxon>Streptomycetaceae</taxon>
        <taxon>Actinacidiphila</taxon>
    </lineage>
</organism>
<evidence type="ECO:0000256" key="5">
    <source>
        <dbReference type="SAM" id="SignalP"/>
    </source>
</evidence>